<proteinExistence type="predicted"/>
<dbReference type="EMBL" id="JEME01003395">
    <property type="protein sequence ID" value="KYG00621.1"/>
    <property type="molecule type" value="Genomic_DNA"/>
</dbReference>
<dbReference type="Proteomes" id="UP000075502">
    <property type="component" value="Unassembled WGS sequence"/>
</dbReference>
<reference evidence="2 3" key="1">
    <citation type="submission" date="2014-02" db="EMBL/GenBank/DDBJ databases">
        <title>The small core and large imbalanced accessory genome model reveals a collaborative survival strategy of Sorangium cellulosum strains in nature.</title>
        <authorList>
            <person name="Han K."/>
            <person name="Peng R."/>
            <person name="Blom J."/>
            <person name="Li Y.-Z."/>
        </authorList>
    </citation>
    <scope>NUCLEOTIDE SEQUENCE [LARGE SCALE GENOMIC DNA]</scope>
    <source>
        <strain evidence="2 3">So0007-03</strain>
    </source>
</reference>
<gene>
    <name evidence="2" type="ORF">BE21_57290</name>
</gene>
<accession>A0A150T7C4</accession>
<organism evidence="2 3">
    <name type="scientific">Sorangium cellulosum</name>
    <name type="common">Polyangium cellulosum</name>
    <dbReference type="NCBI Taxonomy" id="56"/>
    <lineage>
        <taxon>Bacteria</taxon>
        <taxon>Pseudomonadati</taxon>
        <taxon>Myxococcota</taxon>
        <taxon>Polyangia</taxon>
        <taxon>Polyangiales</taxon>
        <taxon>Polyangiaceae</taxon>
        <taxon>Sorangium</taxon>
    </lineage>
</organism>
<dbReference type="AlphaFoldDB" id="A0A150T7C4"/>
<feature type="region of interest" description="Disordered" evidence="1">
    <location>
        <begin position="36"/>
        <end position="73"/>
    </location>
</feature>
<evidence type="ECO:0000256" key="1">
    <source>
        <dbReference type="SAM" id="MobiDB-lite"/>
    </source>
</evidence>
<evidence type="ECO:0000313" key="3">
    <source>
        <dbReference type="Proteomes" id="UP000075502"/>
    </source>
</evidence>
<name>A0A150T7C4_SORCE</name>
<comment type="caution">
    <text evidence="2">The sequence shown here is derived from an EMBL/GenBank/DDBJ whole genome shotgun (WGS) entry which is preliminary data.</text>
</comment>
<evidence type="ECO:0000313" key="2">
    <source>
        <dbReference type="EMBL" id="KYG00621.1"/>
    </source>
</evidence>
<protein>
    <submittedName>
        <fullName evidence="2">Uncharacterized protein</fullName>
    </submittedName>
</protein>
<sequence>MPTWTRLGFVREGSIPGFYKRSDAWILGAVVSQMSSQLREESDAEGEDRAGSPAVRRERRPRPRRGYGASVTS</sequence>